<keyword evidence="5 6" id="KW-0472">Membrane</keyword>
<evidence type="ECO:0000256" key="5">
    <source>
        <dbReference type="ARBA" id="ARBA00023136"/>
    </source>
</evidence>
<keyword evidence="3 6" id="KW-0812">Transmembrane</keyword>
<dbReference type="RefSeq" id="WP_063107876.1">
    <property type="nucleotide sequence ID" value="NZ_LVJS01000118.1"/>
</dbReference>
<sequence length="240" mass="25696">MSRWRAALPLILLVLAGIVLFASGSLDQLSPHRLVARQAELHAQIASHPWLARLAFIGLLTLTVATGIPGTIVVILAGGFAFGVVDATVCSSIGLTLGSLVLYLASRYAFGAGSRRPPAMVAKLHHGFERHPVSYTLFLRFVPVAPFGLVTISLAWLRCPLWLFLGASWLGGTVSLIFETSIGAGLGDAIATSHGGPLGIGLFMRREVLLPLGAIAVLALLPLLVERLTRRYRQPSRHRD</sequence>
<dbReference type="AlphaFoldDB" id="A0A154QEU6"/>
<evidence type="ECO:0000313" key="9">
    <source>
        <dbReference type="Proteomes" id="UP000076131"/>
    </source>
</evidence>
<protein>
    <recommendedName>
        <fullName evidence="6">TVP38/TMEM64 family membrane protein</fullName>
    </recommendedName>
</protein>
<dbReference type="EMBL" id="LVJS01000118">
    <property type="protein sequence ID" value="KZC22325.1"/>
    <property type="molecule type" value="Genomic_DNA"/>
</dbReference>
<comment type="subcellular location">
    <subcellularLocation>
        <location evidence="1 6">Cell membrane</location>
        <topology evidence="1 6">Multi-pass membrane protein</topology>
    </subcellularLocation>
</comment>
<dbReference type="InterPro" id="IPR032816">
    <property type="entry name" value="VTT_dom"/>
</dbReference>
<feature type="transmembrane region" description="Helical" evidence="6">
    <location>
        <begin position="137"/>
        <end position="156"/>
    </location>
</feature>
<evidence type="ECO:0000256" key="1">
    <source>
        <dbReference type="ARBA" id="ARBA00004651"/>
    </source>
</evidence>
<dbReference type="Pfam" id="PF09335">
    <property type="entry name" value="VTT_dom"/>
    <property type="match status" value="1"/>
</dbReference>
<feature type="domain" description="VTT" evidence="7">
    <location>
        <begin position="68"/>
        <end position="184"/>
    </location>
</feature>
<dbReference type="PANTHER" id="PTHR12677:SF59">
    <property type="entry name" value="GOLGI APPARATUS MEMBRANE PROTEIN TVP38-RELATED"/>
    <property type="match status" value="1"/>
</dbReference>
<evidence type="ECO:0000256" key="2">
    <source>
        <dbReference type="ARBA" id="ARBA00022475"/>
    </source>
</evidence>
<dbReference type="InterPro" id="IPR015414">
    <property type="entry name" value="TMEM64"/>
</dbReference>
<keyword evidence="9" id="KW-1185">Reference proteome</keyword>
<feature type="transmembrane region" description="Helical" evidence="6">
    <location>
        <begin position="208"/>
        <end position="225"/>
    </location>
</feature>
<feature type="transmembrane region" description="Helical" evidence="6">
    <location>
        <begin position="50"/>
        <end position="77"/>
    </location>
</feature>
<evidence type="ECO:0000256" key="6">
    <source>
        <dbReference type="RuleBase" id="RU366058"/>
    </source>
</evidence>
<keyword evidence="4 6" id="KW-1133">Transmembrane helix</keyword>
<evidence type="ECO:0000313" key="8">
    <source>
        <dbReference type="EMBL" id="KZC22325.1"/>
    </source>
</evidence>
<feature type="transmembrane region" description="Helical" evidence="6">
    <location>
        <begin position="161"/>
        <end position="178"/>
    </location>
</feature>
<comment type="caution">
    <text evidence="8">The sequence shown here is derived from an EMBL/GenBank/DDBJ whole genome shotgun (WGS) entry which is preliminary data.</text>
</comment>
<comment type="similarity">
    <text evidence="6">Belongs to the TVP38/TMEM64 family.</text>
</comment>
<reference evidence="8 9" key="1">
    <citation type="journal article" date="2016" name="MBio">
        <title>Lateral Gene Transfer in a Heavy Metal-Contaminated-Groundwater Microbial Community.</title>
        <authorList>
            <person name="Hemme C.L."/>
            <person name="Green S.J."/>
            <person name="Rishishwar L."/>
            <person name="Prakash O."/>
            <person name="Pettenato A."/>
            <person name="Chakraborty R."/>
            <person name="Deutschbauer A.M."/>
            <person name="Van Nostrand J.D."/>
            <person name="Wu L."/>
            <person name="He Z."/>
            <person name="Jordan I.K."/>
            <person name="Hazen T.C."/>
            <person name="Arkin A.P."/>
            <person name="Kostka J.E."/>
            <person name="Zhou J."/>
        </authorList>
    </citation>
    <scope>NUCLEOTIDE SEQUENCE [LARGE SCALE GENOMIC DNA]</scope>
    <source>
        <strain evidence="8 9">FW104-T7</strain>
    </source>
</reference>
<accession>A0A154QEU6</accession>
<dbReference type="PANTHER" id="PTHR12677">
    <property type="entry name" value="GOLGI APPARATUS MEMBRANE PROTEIN TVP38-RELATED"/>
    <property type="match status" value="1"/>
</dbReference>
<evidence type="ECO:0000256" key="4">
    <source>
        <dbReference type="ARBA" id="ARBA00022989"/>
    </source>
</evidence>
<dbReference type="Proteomes" id="UP000076131">
    <property type="component" value="Unassembled WGS sequence"/>
</dbReference>
<organism evidence="8 9">
    <name type="scientific">Rhodanobacter thiooxydans</name>
    <dbReference type="NCBI Taxonomy" id="416169"/>
    <lineage>
        <taxon>Bacteria</taxon>
        <taxon>Pseudomonadati</taxon>
        <taxon>Pseudomonadota</taxon>
        <taxon>Gammaproteobacteria</taxon>
        <taxon>Lysobacterales</taxon>
        <taxon>Rhodanobacteraceae</taxon>
        <taxon>Rhodanobacter</taxon>
    </lineage>
</organism>
<keyword evidence="2 6" id="KW-1003">Cell membrane</keyword>
<dbReference type="STRING" id="416169.RHOFW104T7_01250"/>
<name>A0A154QEU6_9GAMM</name>
<gene>
    <name evidence="8" type="ORF">RHOFW104T7_01250</name>
</gene>
<evidence type="ECO:0000256" key="3">
    <source>
        <dbReference type="ARBA" id="ARBA00022692"/>
    </source>
</evidence>
<dbReference type="GO" id="GO:0005886">
    <property type="term" value="C:plasma membrane"/>
    <property type="evidence" value="ECO:0007669"/>
    <property type="project" value="UniProtKB-SubCell"/>
</dbReference>
<evidence type="ECO:0000259" key="7">
    <source>
        <dbReference type="Pfam" id="PF09335"/>
    </source>
</evidence>
<proteinExistence type="inferred from homology"/>
<dbReference type="eggNOG" id="COG0398">
    <property type="taxonomic scope" value="Bacteria"/>
</dbReference>
<feature type="transmembrane region" description="Helical" evidence="6">
    <location>
        <begin position="84"/>
        <end position="105"/>
    </location>
</feature>